<accession>A0A9W7M4P4</accession>
<dbReference type="Proteomes" id="UP001165190">
    <property type="component" value="Unassembled WGS sequence"/>
</dbReference>
<sequence length="799" mass="90881">MKMVCWNVRGLGDPRNVRRLRHALRDFNPSVVFFSETKLQDARMARIRQTCGFNNGIEVSSVGRSGGLSLAWKDSISITLRSFSVRHIDVLINDDGEGKCWRCTGFYGAPEEHLREASWDLLRLLNDSPEVPWLVMGDFNEIMYANEKQGGLRRSERQMAKFREVLFYCSLSDIGYSGSWYTWERGRTQANNIRERLDRGVGNGVWWDLFPNFTLNHMTHTISDHCPLLLDTTGALRLACNWPCKFEACWLAEDSCEPEVLKLWNESERLIPDRLNHVCRGLNNWFREIRRLKSTTVDDLRKRLEQLWSMDPSDEVLGEIIETKLSLNLEADKDEVYWEQRARANWLRNGDRNTAFFHRFASGRRRKNRIKQIVNSSGATISDNEGILLTASEYFQTLFTSQGCNNMEAILHGVRECITQSMNDSLNKPYTYEEVCTAVKTMVPLKASGIDGLGAIFYQKFWHIIGREVADYCISLASGSANFQEINETCIVLIPKVKDPSNMTQFRPISLCNVLYKIASKMLANRFKSCLDVCINEAQCAFVPGRLITDNILIAYEMLHSFKNRRVGLVGQFALKLDMSKAYDRVEWQFLESMMLKLGFNSSWVSIIMNCVRTMSYSVSINGFSSNIFSPSRGLRQGDPLSPYLFLICSEGLSTLLNLAHSAGNFTGARINRYAPVLTHLLFADDSLIFSEASAVSAHFIKDMLSTYAEASGQLINYDKSGAFFSSNVVDPVREEICGILGVTSSDNPEKYLGLPALVGRNKMSVFKDFKDKFEKKNSNWCIRGLSMGSREVFIKSVL</sequence>
<dbReference type="PANTHER" id="PTHR46890">
    <property type="entry name" value="NON-LTR RETROLELEMENT REVERSE TRANSCRIPTASE-LIKE PROTEIN-RELATED"/>
    <property type="match status" value="1"/>
</dbReference>
<dbReference type="AlphaFoldDB" id="A0A9W7M4P4"/>
<evidence type="ECO:0000259" key="1">
    <source>
        <dbReference type="PROSITE" id="PS50878"/>
    </source>
</evidence>
<dbReference type="InterPro" id="IPR052343">
    <property type="entry name" value="Retrotransposon-Effector_Assoc"/>
</dbReference>
<dbReference type="InterPro" id="IPR036691">
    <property type="entry name" value="Endo/exonu/phosph_ase_sf"/>
</dbReference>
<dbReference type="InterPro" id="IPR005135">
    <property type="entry name" value="Endo/exonuclease/phosphatase"/>
</dbReference>
<dbReference type="EMBL" id="BSYR01000022">
    <property type="protein sequence ID" value="GMI87724.1"/>
    <property type="molecule type" value="Genomic_DNA"/>
</dbReference>
<organism evidence="2 3">
    <name type="scientific">Hibiscus trionum</name>
    <name type="common">Flower of an hour</name>
    <dbReference type="NCBI Taxonomy" id="183268"/>
    <lineage>
        <taxon>Eukaryota</taxon>
        <taxon>Viridiplantae</taxon>
        <taxon>Streptophyta</taxon>
        <taxon>Embryophyta</taxon>
        <taxon>Tracheophyta</taxon>
        <taxon>Spermatophyta</taxon>
        <taxon>Magnoliopsida</taxon>
        <taxon>eudicotyledons</taxon>
        <taxon>Gunneridae</taxon>
        <taxon>Pentapetalae</taxon>
        <taxon>rosids</taxon>
        <taxon>malvids</taxon>
        <taxon>Malvales</taxon>
        <taxon>Malvaceae</taxon>
        <taxon>Malvoideae</taxon>
        <taxon>Hibiscus</taxon>
    </lineage>
</organism>
<dbReference type="CDD" id="cd01650">
    <property type="entry name" value="RT_nLTR_like"/>
    <property type="match status" value="1"/>
</dbReference>
<gene>
    <name evidence="2" type="ORF">HRI_002441700</name>
</gene>
<evidence type="ECO:0000313" key="2">
    <source>
        <dbReference type="EMBL" id="GMI87724.1"/>
    </source>
</evidence>
<dbReference type="Pfam" id="PF03372">
    <property type="entry name" value="Exo_endo_phos"/>
    <property type="match status" value="1"/>
</dbReference>
<comment type="caution">
    <text evidence="2">The sequence shown here is derived from an EMBL/GenBank/DDBJ whole genome shotgun (WGS) entry which is preliminary data.</text>
</comment>
<protein>
    <recommendedName>
        <fullName evidence="1">Reverse transcriptase domain-containing protein</fullName>
    </recommendedName>
</protein>
<dbReference type="Pfam" id="PF00078">
    <property type="entry name" value="RVT_1"/>
    <property type="match status" value="1"/>
</dbReference>
<feature type="domain" description="Reverse transcriptase" evidence="1">
    <location>
        <begin position="475"/>
        <end position="757"/>
    </location>
</feature>
<name>A0A9W7M4P4_HIBTR</name>
<dbReference type="Gene3D" id="3.60.10.10">
    <property type="entry name" value="Endonuclease/exonuclease/phosphatase"/>
    <property type="match status" value="1"/>
</dbReference>
<reference evidence="2" key="1">
    <citation type="submission" date="2023-05" db="EMBL/GenBank/DDBJ databases">
        <title>Genome and transcriptome analyses reveal genes involved in the formation of fine ridges on petal epidermal cells in Hibiscus trionum.</title>
        <authorList>
            <person name="Koshimizu S."/>
            <person name="Masuda S."/>
            <person name="Ishii T."/>
            <person name="Shirasu K."/>
            <person name="Hoshino A."/>
            <person name="Arita M."/>
        </authorList>
    </citation>
    <scope>NUCLEOTIDE SEQUENCE</scope>
    <source>
        <strain evidence="2">Hamamatsu line</strain>
    </source>
</reference>
<dbReference type="InterPro" id="IPR000477">
    <property type="entry name" value="RT_dom"/>
</dbReference>
<proteinExistence type="predicted"/>
<dbReference type="PROSITE" id="PS50878">
    <property type="entry name" value="RT_POL"/>
    <property type="match status" value="1"/>
</dbReference>
<dbReference type="GO" id="GO:0003824">
    <property type="term" value="F:catalytic activity"/>
    <property type="evidence" value="ECO:0007669"/>
    <property type="project" value="InterPro"/>
</dbReference>
<dbReference type="SUPFAM" id="SSF56219">
    <property type="entry name" value="DNase I-like"/>
    <property type="match status" value="1"/>
</dbReference>
<dbReference type="SUPFAM" id="SSF56672">
    <property type="entry name" value="DNA/RNA polymerases"/>
    <property type="match status" value="1"/>
</dbReference>
<keyword evidence="3" id="KW-1185">Reference proteome</keyword>
<dbReference type="InterPro" id="IPR043502">
    <property type="entry name" value="DNA/RNA_pol_sf"/>
</dbReference>
<dbReference type="PANTHER" id="PTHR46890:SF48">
    <property type="entry name" value="RNA-DIRECTED DNA POLYMERASE"/>
    <property type="match status" value="1"/>
</dbReference>
<dbReference type="OrthoDB" id="428918at2759"/>
<evidence type="ECO:0000313" key="3">
    <source>
        <dbReference type="Proteomes" id="UP001165190"/>
    </source>
</evidence>